<accession>A0ACC3TNU6</accession>
<name>A0ACC3TNU6_9ASCO</name>
<dbReference type="Proteomes" id="UP001489719">
    <property type="component" value="Unassembled WGS sequence"/>
</dbReference>
<comment type="caution">
    <text evidence="1">The sequence shown here is derived from an EMBL/GenBank/DDBJ whole genome shotgun (WGS) entry which is preliminary data.</text>
</comment>
<dbReference type="EMBL" id="MU970070">
    <property type="protein sequence ID" value="KAK9322817.1"/>
    <property type="molecule type" value="Genomic_DNA"/>
</dbReference>
<evidence type="ECO:0000313" key="2">
    <source>
        <dbReference type="Proteomes" id="UP001489719"/>
    </source>
</evidence>
<proteinExistence type="predicted"/>
<gene>
    <name evidence="1" type="ORF">V1517DRAFT_259505</name>
</gene>
<sequence>MEVIGLYETSETANPAVPSGDYAIAPGASLSRSGSRRCASGPNSRRSSGIYHDPIPVPLGSTNATNHNQAPFLSSSTGSANLKFGLLSPSAASKPHPLFVPGSFGSSASSNFRSPPGTSAAVERDIYGFRKQSQYITLQEYDDWWGKYEKHCQRRWRKWEALIQDCGIPLDEEGVPISFPPKSKKVKRYVRKGIPAEWRGAAWFWYAKGHDYLRDNYGLYDRLWQQGMSSPPPDSELIERDLHRTFPDNIHFRNTEWQNLSMPSTPGSTGSSKSASSSRRNSSVPEMPIVQALRRVLLAFSLYVPKTGYCQSLNFVAGFLLLFMQEERAFWMLVIITQKYLPGMHEINLEGANIDQGVLMMCVKESLPAVWNKIGAGLDGLHHDDMITRLPPITLCTAAWFMSGYIGVLPIESVVRVWDSFIYDDSKIFFRIALTIFKLGESQVDSLRDPMEIFQVLQTVPKHLLDANALMQACFRRRNGFGHISQDEINERRKFVAEKRRYNTASTADAGPSLGSSGEAVLSSSAMETSDLKYLPRTNLSPRYKHYDAITGGYHSKSSFGRRMQLLRMGSTNMLSLHARNDYFGTSHSESRKHTNADGAESQEILQQNAQ</sequence>
<reference evidence="2" key="1">
    <citation type="journal article" date="2024" name="Front. Bioeng. Biotechnol.">
        <title>Genome-scale model development and genomic sequencing of the oleaginous clade Lipomyces.</title>
        <authorList>
            <person name="Czajka J.J."/>
            <person name="Han Y."/>
            <person name="Kim J."/>
            <person name="Mondo S.J."/>
            <person name="Hofstad B.A."/>
            <person name="Robles A."/>
            <person name="Haridas S."/>
            <person name="Riley R."/>
            <person name="LaButti K."/>
            <person name="Pangilinan J."/>
            <person name="Andreopoulos W."/>
            <person name="Lipzen A."/>
            <person name="Yan J."/>
            <person name="Wang M."/>
            <person name="Ng V."/>
            <person name="Grigoriev I.V."/>
            <person name="Spatafora J.W."/>
            <person name="Magnuson J.K."/>
            <person name="Baker S.E."/>
            <person name="Pomraning K.R."/>
        </authorList>
    </citation>
    <scope>NUCLEOTIDE SEQUENCE [LARGE SCALE GENOMIC DNA]</scope>
    <source>
        <strain evidence="2">CBS 10300</strain>
    </source>
</reference>
<organism evidence="1 2">
    <name type="scientific">Lipomyces orientalis</name>
    <dbReference type="NCBI Taxonomy" id="1233043"/>
    <lineage>
        <taxon>Eukaryota</taxon>
        <taxon>Fungi</taxon>
        <taxon>Dikarya</taxon>
        <taxon>Ascomycota</taxon>
        <taxon>Saccharomycotina</taxon>
        <taxon>Lipomycetes</taxon>
        <taxon>Lipomycetales</taxon>
        <taxon>Lipomycetaceae</taxon>
        <taxon>Lipomyces</taxon>
    </lineage>
</organism>
<protein>
    <submittedName>
        <fullName evidence="1">Uncharacterized protein</fullName>
    </submittedName>
</protein>
<evidence type="ECO:0000313" key="1">
    <source>
        <dbReference type="EMBL" id="KAK9322817.1"/>
    </source>
</evidence>
<keyword evidence="2" id="KW-1185">Reference proteome</keyword>